<sequence>MDALSAGDPQHIGDYWLAGRLGSGGQGVVYEAYDPEGRRVAIKVLHASDNDGSRDRFAKEATAAGRVASFCTARVLAADLEASKPYIVSEYVAGPSLRKAVVEGRRFTEDDLHRLATAIATALTAIHDAGVIHRDLKPDNVLLGPDGPRVIDFGIARTMDMSLTKTGEVSGTPGYMAPEVFIGQRAGAPADVFAWGSVMVFAATGQDPFKADNLGGVMHQVLSSAPDLRALPPRLAQLVAAAMAQDPAARPAARDLLLALVSGNAADTRGLLAAGSRSAQGVHGPDQGDPALGTIAEDAYAALTPEERELVAPVFLRMVTVDEEGHESGRWASHEELYGGRPEREAGAVERILRAFSYVVTTKDTSVALSRPALLRAWPRLRMWVDADRDGLAILGQISTAARRWSDNGRRDGDLFQGSRLEQALSWAATGRRHVTLTPAERDFLRAGTELTRKRTRRRTLTTITLAGLLVVALVAGGLAVYQQHQATEQRDILTAKQVAAEADRMRTTDPVKAMLLSVAAWRTSPQLEARSSLIASLQQQETAVFRDPLVKGTADRALSRDGRTLVSVSEAGVNVYDVRTGKRTGGWAGLKLQGAPPGGLTLNKSGRLLAMISGAELGVWDLASGKQLLRHALTERGGFSATWGEHESILTVMYQGDIVYLVDTATGKQFGQNLSTDGDMVSPSQPPLVDPTGEHLLLSGGRFDELTLPGLTRERRLAPCHVHMEAVAFTSDGRTVACANATIALVDAATGRERKLGDDEWVCDICTKSGARLRFSQDGDYLAAFAEREVRVWKVADRKPILTYRAEDELTDVRFDPDGRSLRYLYDNMVISLDLSPRAGATQVRKGVGKLSPGGRWAAMEDPDQNRLGLWDLRARTEVATFPLGEFGAWGFDRAATRMLIADSASVRLIDLATRKKLWQIATPNTNTNNPERVDFRQDGKTIALTLQPSTQEGSFRLLVLDAASGRVLRTFSSQIGGGPYTPDGRLASASGRFIDLTAGQPVDAAFDVVRGASAVAVSDQGRLAFSASAAGRIAMWTVRGPTPITPVLRGTAGEIEELAFSQQGDLLAGVTMDGILQIWDVNAMRRLGGAFDLHGSQITSLAFSPDGSTLYAADWGAVHEIPIGAERIVQDVCHRVGHTLSPADWTAFLKDVPYRDICPPRQAQ</sequence>
<feature type="domain" description="Protein kinase" evidence="8">
    <location>
        <begin position="15"/>
        <end position="261"/>
    </location>
</feature>
<evidence type="ECO:0000256" key="3">
    <source>
        <dbReference type="ARBA" id="ARBA00022737"/>
    </source>
</evidence>
<keyword evidence="1 7" id="KW-0853">WD repeat</keyword>
<dbReference type="InterPro" id="IPR011047">
    <property type="entry name" value="Quinoprotein_ADH-like_sf"/>
</dbReference>
<dbReference type="EMBL" id="JABWGN010000026">
    <property type="protein sequence ID" value="NUW38092.1"/>
    <property type="molecule type" value="Genomic_DNA"/>
</dbReference>
<dbReference type="RefSeq" id="WP_175595533.1">
    <property type="nucleotide sequence ID" value="NZ_JABWGN010000026.1"/>
</dbReference>
<proteinExistence type="predicted"/>
<keyword evidence="3" id="KW-0677">Repeat</keyword>
<dbReference type="PROSITE" id="PS50011">
    <property type="entry name" value="PROTEIN_KINASE_DOM"/>
    <property type="match status" value="1"/>
</dbReference>
<dbReference type="PROSITE" id="PS50082">
    <property type="entry name" value="WD_REPEATS_2"/>
    <property type="match status" value="1"/>
</dbReference>
<dbReference type="InterPro" id="IPR001680">
    <property type="entry name" value="WD40_rpt"/>
</dbReference>
<evidence type="ECO:0000256" key="5">
    <source>
        <dbReference type="ARBA" id="ARBA00022777"/>
    </source>
</evidence>
<keyword evidence="10" id="KW-1185">Reference proteome</keyword>
<feature type="repeat" description="WD" evidence="7">
    <location>
        <begin position="1050"/>
        <end position="1091"/>
    </location>
</feature>
<dbReference type="SUPFAM" id="SSF50998">
    <property type="entry name" value="Quinoprotein alcohol dehydrogenase-like"/>
    <property type="match status" value="2"/>
</dbReference>
<accession>A0A7Y6IH01</accession>
<dbReference type="InterPro" id="IPR008271">
    <property type="entry name" value="Ser/Thr_kinase_AS"/>
</dbReference>
<name>A0A7Y6IH01_9ACTN</name>
<evidence type="ECO:0000259" key="8">
    <source>
        <dbReference type="PROSITE" id="PS50011"/>
    </source>
</evidence>
<dbReference type="Proteomes" id="UP000586042">
    <property type="component" value="Unassembled WGS sequence"/>
</dbReference>
<protein>
    <submittedName>
        <fullName evidence="9">Protein kinase</fullName>
    </submittedName>
</protein>
<dbReference type="PROSITE" id="PS00108">
    <property type="entry name" value="PROTEIN_KINASE_ST"/>
    <property type="match status" value="1"/>
</dbReference>
<dbReference type="SMART" id="SM00320">
    <property type="entry name" value="WD40"/>
    <property type="match status" value="3"/>
</dbReference>
<dbReference type="Pfam" id="PF00400">
    <property type="entry name" value="WD40"/>
    <property type="match status" value="2"/>
</dbReference>
<evidence type="ECO:0000256" key="7">
    <source>
        <dbReference type="PROSITE-ProRule" id="PRU00221"/>
    </source>
</evidence>
<keyword evidence="6" id="KW-0067">ATP-binding</keyword>
<evidence type="ECO:0000256" key="6">
    <source>
        <dbReference type="ARBA" id="ARBA00022840"/>
    </source>
</evidence>
<dbReference type="PROSITE" id="PS50294">
    <property type="entry name" value="WD_REPEATS_REGION"/>
    <property type="match status" value="1"/>
</dbReference>
<dbReference type="InterPro" id="IPR049052">
    <property type="entry name" value="nSTAND1"/>
</dbReference>
<evidence type="ECO:0000313" key="10">
    <source>
        <dbReference type="Proteomes" id="UP000586042"/>
    </source>
</evidence>
<dbReference type="GO" id="GO:0005524">
    <property type="term" value="F:ATP binding"/>
    <property type="evidence" value="ECO:0007669"/>
    <property type="project" value="UniProtKB-KW"/>
</dbReference>
<evidence type="ECO:0000256" key="2">
    <source>
        <dbReference type="ARBA" id="ARBA00022679"/>
    </source>
</evidence>
<dbReference type="Gene3D" id="2.130.10.10">
    <property type="entry name" value="YVTN repeat-like/Quinoprotein amine dehydrogenase"/>
    <property type="match status" value="4"/>
</dbReference>
<dbReference type="PANTHER" id="PTHR43289:SF34">
    <property type="entry name" value="SERINE_THREONINE-PROTEIN KINASE YBDM-RELATED"/>
    <property type="match status" value="1"/>
</dbReference>
<gene>
    <name evidence="9" type="ORF">HTZ77_42840</name>
</gene>
<dbReference type="Pfam" id="PF20703">
    <property type="entry name" value="nSTAND1"/>
    <property type="match status" value="1"/>
</dbReference>
<evidence type="ECO:0000313" key="9">
    <source>
        <dbReference type="EMBL" id="NUW38092.1"/>
    </source>
</evidence>
<dbReference type="PANTHER" id="PTHR43289">
    <property type="entry name" value="MITOGEN-ACTIVATED PROTEIN KINASE KINASE KINASE 20-RELATED"/>
    <property type="match status" value="1"/>
</dbReference>
<evidence type="ECO:0000256" key="4">
    <source>
        <dbReference type="ARBA" id="ARBA00022741"/>
    </source>
</evidence>
<keyword evidence="5 9" id="KW-0418">Kinase</keyword>
<keyword evidence="4" id="KW-0547">Nucleotide-binding</keyword>
<evidence type="ECO:0000256" key="1">
    <source>
        <dbReference type="ARBA" id="ARBA00022574"/>
    </source>
</evidence>
<comment type="caution">
    <text evidence="9">The sequence shown here is derived from an EMBL/GenBank/DDBJ whole genome shotgun (WGS) entry which is preliminary data.</text>
</comment>
<reference evidence="9 10" key="1">
    <citation type="submission" date="2020-06" db="EMBL/GenBank/DDBJ databases">
        <title>Nonomuraea sp. SMC257, a novel actinomycete isolated from soil.</title>
        <authorList>
            <person name="Chanama M."/>
        </authorList>
    </citation>
    <scope>NUCLEOTIDE SEQUENCE [LARGE SCALE GENOMIC DNA]</scope>
    <source>
        <strain evidence="9 10">SMC257</strain>
    </source>
</reference>
<dbReference type="InterPro" id="IPR015943">
    <property type="entry name" value="WD40/YVTN_repeat-like_dom_sf"/>
</dbReference>
<dbReference type="Gene3D" id="3.30.200.20">
    <property type="entry name" value="Phosphorylase Kinase, domain 1"/>
    <property type="match status" value="1"/>
</dbReference>
<organism evidence="9 10">
    <name type="scientific">Nonomuraea montanisoli</name>
    <dbReference type="NCBI Taxonomy" id="2741721"/>
    <lineage>
        <taxon>Bacteria</taxon>
        <taxon>Bacillati</taxon>
        <taxon>Actinomycetota</taxon>
        <taxon>Actinomycetes</taxon>
        <taxon>Streptosporangiales</taxon>
        <taxon>Streptosporangiaceae</taxon>
        <taxon>Nonomuraea</taxon>
    </lineage>
</organism>
<dbReference type="PROSITE" id="PS00678">
    <property type="entry name" value="WD_REPEATS_1"/>
    <property type="match status" value="1"/>
</dbReference>
<dbReference type="GO" id="GO:0004674">
    <property type="term" value="F:protein serine/threonine kinase activity"/>
    <property type="evidence" value="ECO:0007669"/>
    <property type="project" value="TreeGrafter"/>
</dbReference>
<dbReference type="Gene3D" id="1.10.510.10">
    <property type="entry name" value="Transferase(Phosphotransferase) domain 1"/>
    <property type="match status" value="1"/>
</dbReference>
<dbReference type="InterPro" id="IPR011009">
    <property type="entry name" value="Kinase-like_dom_sf"/>
</dbReference>
<dbReference type="Pfam" id="PF00069">
    <property type="entry name" value="Pkinase"/>
    <property type="match status" value="1"/>
</dbReference>
<dbReference type="SMART" id="SM00220">
    <property type="entry name" value="S_TKc"/>
    <property type="match status" value="1"/>
</dbReference>
<dbReference type="AlphaFoldDB" id="A0A7Y6IH01"/>
<keyword evidence="2" id="KW-0808">Transferase</keyword>
<dbReference type="InterPro" id="IPR019775">
    <property type="entry name" value="WD40_repeat_CS"/>
</dbReference>
<dbReference type="CDD" id="cd14014">
    <property type="entry name" value="STKc_PknB_like"/>
    <property type="match status" value="1"/>
</dbReference>
<dbReference type="SUPFAM" id="SSF56112">
    <property type="entry name" value="Protein kinase-like (PK-like)"/>
    <property type="match status" value="1"/>
</dbReference>
<dbReference type="InterPro" id="IPR000719">
    <property type="entry name" value="Prot_kinase_dom"/>
</dbReference>